<reference evidence="1" key="1">
    <citation type="submission" date="2016-04" db="EMBL/GenBank/DDBJ databases">
        <authorList>
            <person name="Nguyen H.D."/>
            <person name="Samba Siva P."/>
            <person name="Cullis J."/>
            <person name="Levesque C.A."/>
            <person name="Hambleton S."/>
        </authorList>
    </citation>
    <scope>NUCLEOTIDE SEQUENCE</scope>
    <source>
        <strain evidence="1">DAOMC 236416</strain>
    </source>
</reference>
<comment type="caution">
    <text evidence="1">The sequence shown here is derived from an EMBL/GenBank/DDBJ whole genome shotgun (WGS) entry which is preliminary data.</text>
</comment>
<dbReference type="AlphaFoldDB" id="A0A177THD0"/>
<evidence type="ECO:0008006" key="3">
    <source>
        <dbReference type="Google" id="ProtNLM"/>
    </source>
</evidence>
<dbReference type="EMBL" id="LWDF02000126">
    <property type="protein sequence ID" value="KAE8257094.1"/>
    <property type="molecule type" value="Genomic_DNA"/>
</dbReference>
<proteinExistence type="predicted"/>
<keyword evidence="2" id="KW-1185">Reference proteome</keyword>
<evidence type="ECO:0000313" key="1">
    <source>
        <dbReference type="EMBL" id="KAE8257094.1"/>
    </source>
</evidence>
<protein>
    <recommendedName>
        <fullName evidence="3">Ricin B lectin domain-containing protein</fullName>
    </recommendedName>
</protein>
<evidence type="ECO:0000313" key="2">
    <source>
        <dbReference type="Proteomes" id="UP000077521"/>
    </source>
</evidence>
<accession>A0A177THD0</accession>
<sequence length="217" mass="23163">MLTSTLLTLTAALLSISAVQGAPSFEARETYLKCGSPLVTSNLTQVGPSGAPRAAAFQSARDSQGRRQLSTSVNGAAAPGTSLFEFIPCTSSVMLSGPHRTSDGHIVQYGQLRSHKIGNCITASSLRTSTPSTLFSLDCQTVDNSGLGDQWFRASYLPSGTQVDIDFVGNGQTASVKTVVDTNYKFVNVAGNDNSRLVDLVYTSTYQGYRLQMQRMM</sequence>
<organism evidence="1 2">
    <name type="scientific">Tilletia indica</name>
    <dbReference type="NCBI Taxonomy" id="43049"/>
    <lineage>
        <taxon>Eukaryota</taxon>
        <taxon>Fungi</taxon>
        <taxon>Dikarya</taxon>
        <taxon>Basidiomycota</taxon>
        <taxon>Ustilaginomycotina</taxon>
        <taxon>Exobasidiomycetes</taxon>
        <taxon>Tilletiales</taxon>
        <taxon>Tilletiaceae</taxon>
        <taxon>Tilletia</taxon>
    </lineage>
</organism>
<name>A0A177THD0_9BASI</name>
<reference evidence="1" key="2">
    <citation type="journal article" date="2019" name="IMA Fungus">
        <title>Genome sequencing and comparison of five Tilletia species to identify candidate genes for the detection of regulated species infecting wheat.</title>
        <authorList>
            <person name="Nguyen H.D.T."/>
            <person name="Sultana T."/>
            <person name="Kesanakurti P."/>
            <person name="Hambleton S."/>
        </authorList>
    </citation>
    <scope>NUCLEOTIDE SEQUENCE</scope>
    <source>
        <strain evidence="1">DAOMC 236416</strain>
    </source>
</reference>
<gene>
    <name evidence="1" type="ORF">A4X13_0g2580</name>
</gene>
<dbReference type="Proteomes" id="UP000077521">
    <property type="component" value="Unassembled WGS sequence"/>
</dbReference>